<dbReference type="PIRSF" id="PIRSF017082">
    <property type="entry name" value="YflP"/>
    <property type="match status" value="1"/>
</dbReference>
<evidence type="ECO:0000313" key="3">
    <source>
        <dbReference type="EMBL" id="GAA0936034.1"/>
    </source>
</evidence>
<dbReference type="InterPro" id="IPR005064">
    <property type="entry name" value="BUG"/>
</dbReference>
<reference evidence="3 4" key="1">
    <citation type="journal article" date="2019" name="Int. J. Syst. Evol. Microbiol.">
        <title>The Global Catalogue of Microorganisms (GCM) 10K type strain sequencing project: providing services to taxonomists for standard genome sequencing and annotation.</title>
        <authorList>
            <consortium name="The Broad Institute Genomics Platform"/>
            <consortium name="The Broad Institute Genome Sequencing Center for Infectious Disease"/>
            <person name="Wu L."/>
            <person name="Ma J."/>
        </authorList>
    </citation>
    <scope>NUCLEOTIDE SEQUENCE [LARGE SCALE GENOMIC DNA]</scope>
    <source>
        <strain evidence="3 4">JCM 11117</strain>
    </source>
</reference>
<feature type="chain" id="PRO_5046300897" evidence="2">
    <location>
        <begin position="21"/>
        <end position="335"/>
    </location>
</feature>
<gene>
    <name evidence="3" type="ORF">GCM10009559_28010</name>
</gene>
<comment type="caution">
    <text evidence="3">The sequence shown here is derived from an EMBL/GenBank/DDBJ whole genome shotgun (WGS) entry which is preliminary data.</text>
</comment>
<dbReference type="Gene3D" id="3.40.190.150">
    <property type="entry name" value="Bordetella uptake gene, domain 1"/>
    <property type="match status" value="1"/>
</dbReference>
<protein>
    <submittedName>
        <fullName evidence="3">Tripartite tricarboxylate transporter substrate binding protein</fullName>
    </submittedName>
</protein>
<evidence type="ECO:0000256" key="2">
    <source>
        <dbReference type="SAM" id="SignalP"/>
    </source>
</evidence>
<comment type="similarity">
    <text evidence="1">Belongs to the UPF0065 (bug) family.</text>
</comment>
<evidence type="ECO:0000313" key="4">
    <source>
        <dbReference type="Proteomes" id="UP001499967"/>
    </source>
</evidence>
<sequence length="335" mass="34827">MRRLTVFSAALALAAVTAGCADTSEGGGATTPGDPADCFSQRPIELVVGYDAGGSTDVGARMMATALESKLDATINVVNRPGAGGQVGLTALANAQPDGQTMGTVNFPSAIVSVLDESRQAAYDRNSFAPIGLQVIDPSAVAVRPDSPIRTPTDLVEAALAAPGRLQATTTGPASNEHFVLLELERVTGATISPVHFSEGGAPATTAFLGGNVDLLLANVSDLTPMAANGEVRVIGVFGDERSPFLPDVPTFAEEGHDVEVASSRGYAFPAGTPQECVTAMSEAMGEVMSDQEFIRKMQDLGLAPSHKDAEAYAQYWTESTEVFETLLPLVRAER</sequence>
<keyword evidence="4" id="KW-1185">Reference proteome</keyword>
<dbReference type="PANTHER" id="PTHR42928:SF5">
    <property type="entry name" value="BLR1237 PROTEIN"/>
    <property type="match status" value="1"/>
</dbReference>
<name>A0ABN1Q0H4_9PSEU</name>
<dbReference type="Proteomes" id="UP001499967">
    <property type="component" value="Unassembled WGS sequence"/>
</dbReference>
<dbReference type="CDD" id="cd07012">
    <property type="entry name" value="PBP2_Bug_TTT"/>
    <property type="match status" value="1"/>
</dbReference>
<dbReference type="Gene3D" id="3.40.190.10">
    <property type="entry name" value="Periplasmic binding protein-like II"/>
    <property type="match status" value="1"/>
</dbReference>
<proteinExistence type="inferred from homology"/>
<feature type="signal peptide" evidence="2">
    <location>
        <begin position="1"/>
        <end position="20"/>
    </location>
</feature>
<dbReference type="SUPFAM" id="SSF53850">
    <property type="entry name" value="Periplasmic binding protein-like II"/>
    <property type="match status" value="1"/>
</dbReference>
<dbReference type="RefSeq" id="WP_343941783.1">
    <property type="nucleotide sequence ID" value="NZ_BAAAHP010000075.1"/>
</dbReference>
<dbReference type="EMBL" id="BAAAHP010000075">
    <property type="protein sequence ID" value="GAA0936034.1"/>
    <property type="molecule type" value="Genomic_DNA"/>
</dbReference>
<dbReference type="InterPro" id="IPR042100">
    <property type="entry name" value="Bug_dom1"/>
</dbReference>
<dbReference type="PROSITE" id="PS51257">
    <property type="entry name" value="PROKAR_LIPOPROTEIN"/>
    <property type="match status" value="1"/>
</dbReference>
<dbReference type="PANTHER" id="PTHR42928">
    <property type="entry name" value="TRICARBOXYLATE-BINDING PROTEIN"/>
    <property type="match status" value="1"/>
</dbReference>
<keyword evidence="2" id="KW-0732">Signal</keyword>
<dbReference type="Pfam" id="PF03401">
    <property type="entry name" value="TctC"/>
    <property type="match status" value="1"/>
</dbReference>
<accession>A0ABN1Q0H4</accession>
<evidence type="ECO:0000256" key="1">
    <source>
        <dbReference type="ARBA" id="ARBA00006987"/>
    </source>
</evidence>
<organism evidence="3 4">
    <name type="scientific">Pseudonocardia zijingensis</name>
    <dbReference type="NCBI Taxonomy" id="153376"/>
    <lineage>
        <taxon>Bacteria</taxon>
        <taxon>Bacillati</taxon>
        <taxon>Actinomycetota</taxon>
        <taxon>Actinomycetes</taxon>
        <taxon>Pseudonocardiales</taxon>
        <taxon>Pseudonocardiaceae</taxon>
        <taxon>Pseudonocardia</taxon>
    </lineage>
</organism>